<proteinExistence type="predicted"/>
<reference evidence="1 2" key="1">
    <citation type="submission" date="2014-04" db="EMBL/GenBank/DDBJ databases">
        <title>Aquimarina sp. 22II-S11-z7 Genome Sequencing.</title>
        <authorList>
            <person name="Lai Q."/>
        </authorList>
    </citation>
    <scope>NUCLEOTIDE SEQUENCE [LARGE SCALE GENOMIC DNA]</scope>
    <source>
        <strain evidence="1 2">22II-S11-z7</strain>
    </source>
</reference>
<evidence type="ECO:0000313" key="2">
    <source>
        <dbReference type="Proteomes" id="UP000023541"/>
    </source>
</evidence>
<dbReference type="eggNOG" id="ENOG50328ZN">
    <property type="taxonomic scope" value="Bacteria"/>
</dbReference>
<dbReference type="AlphaFoldDB" id="A0A023C1W7"/>
<accession>A0A023C1W7</accession>
<sequence length="177" mass="21118">MRKNEYIEFELPDERKFKDFLEVFRLISESKENEDSKSEEFWLEKFPDYALENYYFAESDLKPEFKTADLDGEIWHFYTMTEHLVENLEVEFLECKRINDSLGRLDFYALSYPYGGISGMTMFLKSFGLRASKIDEGGGIYNVEWESDSEFKMNKIKTVANNGYNSLWQQIKKKFKK</sequence>
<dbReference type="RefSeq" id="WP_034238715.1">
    <property type="nucleotide sequence ID" value="NZ_AQRA01000001.1"/>
</dbReference>
<protein>
    <submittedName>
        <fullName evidence="1">Uncharacterized protein</fullName>
    </submittedName>
</protein>
<gene>
    <name evidence="1" type="ORF">ATO12_03705</name>
</gene>
<dbReference type="EMBL" id="AQRA01000001">
    <property type="protein sequence ID" value="EZH75908.1"/>
    <property type="molecule type" value="Genomic_DNA"/>
</dbReference>
<name>A0A023C1W7_9FLAO</name>
<keyword evidence="2" id="KW-1185">Reference proteome</keyword>
<evidence type="ECO:0000313" key="1">
    <source>
        <dbReference type="EMBL" id="EZH75908.1"/>
    </source>
</evidence>
<comment type="caution">
    <text evidence="1">The sequence shown here is derived from an EMBL/GenBank/DDBJ whole genome shotgun (WGS) entry which is preliminary data.</text>
</comment>
<organism evidence="1 2">
    <name type="scientific">Aquimarina atlantica</name>
    <dbReference type="NCBI Taxonomy" id="1317122"/>
    <lineage>
        <taxon>Bacteria</taxon>
        <taxon>Pseudomonadati</taxon>
        <taxon>Bacteroidota</taxon>
        <taxon>Flavobacteriia</taxon>
        <taxon>Flavobacteriales</taxon>
        <taxon>Flavobacteriaceae</taxon>
        <taxon>Aquimarina</taxon>
    </lineage>
</organism>
<dbReference type="Proteomes" id="UP000023541">
    <property type="component" value="Unassembled WGS sequence"/>
</dbReference>
<dbReference type="OrthoDB" id="1048413at2"/>